<dbReference type="EMBL" id="NAFI01000130">
    <property type="protein sequence ID" value="OSJ18404.1"/>
    <property type="molecule type" value="Genomic_DNA"/>
</dbReference>
<dbReference type="PANTHER" id="PTHR44591:SF24">
    <property type="entry name" value="PROTEIN-GLUTAMATE METHYLESTERASE_PROTEIN-GLUTAMINE GLUTAMINASE 1"/>
    <property type="match status" value="1"/>
</dbReference>
<dbReference type="InterPro" id="IPR001789">
    <property type="entry name" value="Sig_transdc_resp-reg_receiver"/>
</dbReference>
<dbReference type="InterPro" id="IPR050595">
    <property type="entry name" value="Bact_response_regulator"/>
</dbReference>
<dbReference type="SMART" id="SM00448">
    <property type="entry name" value="REC"/>
    <property type="match status" value="1"/>
</dbReference>
<dbReference type="SUPFAM" id="SSF52172">
    <property type="entry name" value="CheY-like"/>
    <property type="match status" value="1"/>
</dbReference>
<evidence type="ECO:0000259" key="3">
    <source>
        <dbReference type="PROSITE" id="PS50110"/>
    </source>
</evidence>
<evidence type="ECO:0000313" key="5">
    <source>
        <dbReference type="Proteomes" id="UP000193553"/>
    </source>
</evidence>
<dbReference type="PANTHER" id="PTHR44591">
    <property type="entry name" value="STRESS RESPONSE REGULATOR PROTEIN 1"/>
    <property type="match status" value="1"/>
</dbReference>
<dbReference type="Gene3D" id="3.40.50.2300">
    <property type="match status" value="1"/>
</dbReference>
<dbReference type="Proteomes" id="UP000193553">
    <property type="component" value="Unassembled WGS sequence"/>
</dbReference>
<dbReference type="OrthoDB" id="582170at2"/>
<dbReference type="GO" id="GO:0000160">
    <property type="term" value="P:phosphorelay signal transduction system"/>
    <property type="evidence" value="ECO:0007669"/>
    <property type="project" value="InterPro"/>
</dbReference>
<comment type="caution">
    <text evidence="4">The sequence shown here is derived from an EMBL/GenBank/DDBJ whole genome shotgun (WGS) entry which is preliminary data.</text>
</comment>
<reference evidence="4 5" key="1">
    <citation type="submission" date="2017-03" db="EMBL/GenBank/DDBJ databases">
        <title>Whole genome sequences of fourteen strains of Bradyrhizobium canariense and one strain of Bradyrhizobium japonicum isolated from Lupinus (Papilionoideae: Genisteae) species in Algeria.</title>
        <authorList>
            <person name="Crovadore J."/>
            <person name="Chekireb D."/>
            <person name="Brachmann A."/>
            <person name="Chablais R."/>
            <person name="Cochard B."/>
            <person name="Lefort F."/>
        </authorList>
    </citation>
    <scope>NUCLEOTIDE SEQUENCE [LARGE SCALE GENOMIC DNA]</scope>
    <source>
        <strain evidence="4 5">UBMA195</strain>
    </source>
</reference>
<dbReference type="InterPro" id="IPR011006">
    <property type="entry name" value="CheY-like_superfamily"/>
</dbReference>
<evidence type="ECO:0000256" key="1">
    <source>
        <dbReference type="ARBA" id="ARBA00022553"/>
    </source>
</evidence>
<gene>
    <name evidence="4" type="ORF">BSZ18_02295</name>
</gene>
<proteinExistence type="predicted"/>
<organism evidence="4 5">
    <name type="scientific">Bradyrhizobium canariense</name>
    <dbReference type="NCBI Taxonomy" id="255045"/>
    <lineage>
        <taxon>Bacteria</taxon>
        <taxon>Pseudomonadati</taxon>
        <taxon>Pseudomonadota</taxon>
        <taxon>Alphaproteobacteria</taxon>
        <taxon>Hyphomicrobiales</taxon>
        <taxon>Nitrobacteraceae</taxon>
        <taxon>Bradyrhizobium</taxon>
    </lineage>
</organism>
<dbReference type="PROSITE" id="PS50110">
    <property type="entry name" value="RESPONSE_REGULATORY"/>
    <property type="match status" value="1"/>
</dbReference>
<feature type="modified residue" description="4-aspartylphosphate" evidence="2">
    <location>
        <position position="53"/>
    </location>
</feature>
<feature type="domain" description="Response regulatory" evidence="3">
    <location>
        <begin position="3"/>
        <end position="113"/>
    </location>
</feature>
<keyword evidence="1 2" id="KW-0597">Phosphoprotein</keyword>
<evidence type="ECO:0000256" key="2">
    <source>
        <dbReference type="PROSITE-ProRule" id="PRU00169"/>
    </source>
</evidence>
<name>A0A1X3GTL8_9BRAD</name>
<dbReference type="RefSeq" id="WP_085357296.1">
    <property type="nucleotide sequence ID" value="NZ_NAFD01000138.1"/>
</dbReference>
<sequence length="114" mass="11962">MASVLLIEDEALIRMMIADMLVELGHSVAGEANDLQGGLLLASAPGVDAAILDIQLGDHSSVPIAEALQSRSVPFAFASGYGAGGVPEGFRNCPVLQKPFTIEELERCLATLLR</sequence>
<protein>
    <recommendedName>
        <fullName evidence="3">Response regulatory domain-containing protein</fullName>
    </recommendedName>
</protein>
<evidence type="ECO:0000313" key="4">
    <source>
        <dbReference type="EMBL" id="OSJ18404.1"/>
    </source>
</evidence>
<dbReference type="AlphaFoldDB" id="A0A1X3GTL8"/>
<accession>A0A1X3GTL8</accession>